<name>A0A9P4JIW3_9PLEO</name>
<accession>A0A9P4JIW3</accession>
<organism evidence="2 3">
    <name type="scientific">Delitschia confertaspora ATCC 74209</name>
    <dbReference type="NCBI Taxonomy" id="1513339"/>
    <lineage>
        <taxon>Eukaryota</taxon>
        <taxon>Fungi</taxon>
        <taxon>Dikarya</taxon>
        <taxon>Ascomycota</taxon>
        <taxon>Pezizomycotina</taxon>
        <taxon>Dothideomycetes</taxon>
        <taxon>Pleosporomycetidae</taxon>
        <taxon>Pleosporales</taxon>
        <taxon>Delitschiaceae</taxon>
        <taxon>Delitschia</taxon>
    </lineage>
</organism>
<proteinExistence type="predicted"/>
<keyword evidence="3" id="KW-1185">Reference proteome</keyword>
<comment type="caution">
    <text evidence="2">The sequence shown here is derived from an EMBL/GenBank/DDBJ whole genome shotgun (WGS) entry which is preliminary data.</text>
</comment>
<dbReference type="Proteomes" id="UP000799536">
    <property type="component" value="Unassembled WGS sequence"/>
</dbReference>
<evidence type="ECO:0000313" key="3">
    <source>
        <dbReference type="Proteomes" id="UP000799536"/>
    </source>
</evidence>
<protein>
    <submittedName>
        <fullName evidence="2">Uncharacterized protein</fullName>
    </submittedName>
</protein>
<keyword evidence="1" id="KW-0812">Transmembrane</keyword>
<gene>
    <name evidence="2" type="ORF">GQ43DRAFT_433866</name>
</gene>
<keyword evidence="1" id="KW-1133">Transmembrane helix</keyword>
<keyword evidence="1" id="KW-0472">Membrane</keyword>
<dbReference type="EMBL" id="ML994109">
    <property type="protein sequence ID" value="KAF2198911.1"/>
    <property type="molecule type" value="Genomic_DNA"/>
</dbReference>
<feature type="transmembrane region" description="Helical" evidence="1">
    <location>
        <begin position="35"/>
        <end position="56"/>
    </location>
</feature>
<evidence type="ECO:0000256" key="1">
    <source>
        <dbReference type="SAM" id="Phobius"/>
    </source>
</evidence>
<dbReference type="AlphaFoldDB" id="A0A9P4JIW3"/>
<reference evidence="2" key="1">
    <citation type="journal article" date="2020" name="Stud. Mycol.">
        <title>101 Dothideomycetes genomes: a test case for predicting lifestyles and emergence of pathogens.</title>
        <authorList>
            <person name="Haridas S."/>
            <person name="Albert R."/>
            <person name="Binder M."/>
            <person name="Bloem J."/>
            <person name="Labutti K."/>
            <person name="Salamov A."/>
            <person name="Andreopoulos B."/>
            <person name="Baker S."/>
            <person name="Barry K."/>
            <person name="Bills G."/>
            <person name="Bluhm B."/>
            <person name="Cannon C."/>
            <person name="Castanera R."/>
            <person name="Culley D."/>
            <person name="Daum C."/>
            <person name="Ezra D."/>
            <person name="Gonzalez J."/>
            <person name="Henrissat B."/>
            <person name="Kuo A."/>
            <person name="Liang C."/>
            <person name="Lipzen A."/>
            <person name="Lutzoni F."/>
            <person name="Magnuson J."/>
            <person name="Mondo S."/>
            <person name="Nolan M."/>
            <person name="Ohm R."/>
            <person name="Pangilinan J."/>
            <person name="Park H.-J."/>
            <person name="Ramirez L."/>
            <person name="Alfaro M."/>
            <person name="Sun H."/>
            <person name="Tritt A."/>
            <person name="Yoshinaga Y."/>
            <person name="Zwiers L.-H."/>
            <person name="Turgeon B."/>
            <person name="Goodwin S."/>
            <person name="Spatafora J."/>
            <person name="Crous P."/>
            <person name="Grigoriev I."/>
        </authorList>
    </citation>
    <scope>NUCLEOTIDE SEQUENCE</scope>
    <source>
        <strain evidence="2">ATCC 74209</strain>
    </source>
</reference>
<sequence>MAAITLADAVQTASLYARKSSRKKSKGKKIKGGTIAGIVIAIIVVLIILAFLFLLYKRQQKKKREKLGLDAGGVSGHGQGQLAGYPHQGQVTDGGMGGGGQILLNAAPMTVHTIDETKIDANPEKFGGWIIG</sequence>
<evidence type="ECO:0000313" key="2">
    <source>
        <dbReference type="EMBL" id="KAF2198911.1"/>
    </source>
</evidence>